<organism evidence="1 2">
    <name type="scientific">Kitasatospora purpeofusca</name>
    <dbReference type="NCBI Taxonomy" id="67352"/>
    <lineage>
        <taxon>Bacteria</taxon>
        <taxon>Bacillati</taxon>
        <taxon>Actinomycetota</taxon>
        <taxon>Actinomycetes</taxon>
        <taxon>Kitasatosporales</taxon>
        <taxon>Streptomycetaceae</taxon>
        <taxon>Kitasatospora</taxon>
    </lineage>
</organism>
<accession>A0ABZ1U664</accession>
<gene>
    <name evidence="1" type="ORF">OHA16_28740</name>
</gene>
<dbReference type="Proteomes" id="UP001432222">
    <property type="component" value="Chromosome"/>
</dbReference>
<dbReference type="EMBL" id="CP108110">
    <property type="protein sequence ID" value="WUQ86598.1"/>
    <property type="molecule type" value="Genomic_DNA"/>
</dbReference>
<evidence type="ECO:0000313" key="1">
    <source>
        <dbReference type="EMBL" id="WUQ86598.1"/>
    </source>
</evidence>
<evidence type="ECO:0000313" key="2">
    <source>
        <dbReference type="Proteomes" id="UP001432222"/>
    </source>
</evidence>
<proteinExistence type="predicted"/>
<reference evidence="1" key="1">
    <citation type="submission" date="2022-10" db="EMBL/GenBank/DDBJ databases">
        <title>The complete genomes of actinobacterial strains from the NBC collection.</title>
        <authorList>
            <person name="Joergensen T.S."/>
            <person name="Alvarez Arevalo M."/>
            <person name="Sterndorff E.B."/>
            <person name="Faurdal D."/>
            <person name="Vuksanovic O."/>
            <person name="Mourched A.-S."/>
            <person name="Charusanti P."/>
            <person name="Shaw S."/>
            <person name="Blin K."/>
            <person name="Weber T."/>
        </authorList>
    </citation>
    <scope>NUCLEOTIDE SEQUENCE</scope>
    <source>
        <strain evidence="1">NBC_00222</strain>
    </source>
</reference>
<evidence type="ECO:0008006" key="3">
    <source>
        <dbReference type="Google" id="ProtNLM"/>
    </source>
</evidence>
<keyword evidence="2" id="KW-1185">Reference proteome</keyword>
<dbReference type="RefSeq" id="WP_328957198.1">
    <property type="nucleotide sequence ID" value="NZ_CP108110.1"/>
</dbReference>
<name>A0ABZ1U664_9ACTN</name>
<protein>
    <recommendedName>
        <fullName evidence="3">HEAT repeat domain-containing protein</fullName>
    </recommendedName>
</protein>
<sequence>MVMSEGRYAPAATLAGLVQRGRGLGARMAAEDPAAAAEVVYGCVRWDWRWDSVDRRGLYLARLVRDLELPLGPVVEGLGKGEVASERAARVLGLLALDGSGEAREALRAYVKEGEHWVAALEEMACRWPVEWWDDLAETGRERAEQDPEDRWGEPWYRWELAGPGPVHGPRERKPLAGVDNAGLLELLADSGESEERRTAVLDVIDDRGPEPGVIPLVPSLGTADGKHILWPLIGVVEKLGPLAVPAAREWAAVTEPEWLRLLGHSVLAEHGTVEDVPVLVADLERDWVRRRWCGPMRTAEGLRRFGAEARDAVSLLRRFWLWTPHSFERVSYLEALAEIDRMGLDKVYLECLWDCEAEARLLGARHAPDRAEVRERLAYLRDDELEEPEVRAAARERLAALTQG</sequence>